<sequence>MIEVFLGNDLGYLCESDCKAIKDKLEGRSFYSFMIDWSNNAGNCQLIIGTDYPDANEEEVKSMFFNVLASEFADMAKKDKVYLIWEGDSHLSNDSLVLMGIFNSLQALEKGAEELVKNRLKDNFKHWEWRESECTEEEAEADFIEHEVKVLMSDWQTHDGDVLFLVGEATLNDVEEIR</sequence>
<dbReference type="EMBL" id="FNIW01000010">
    <property type="protein sequence ID" value="SDO11843.1"/>
    <property type="molecule type" value="Genomic_DNA"/>
</dbReference>
<reference evidence="2" key="1">
    <citation type="submission" date="2016-10" db="EMBL/GenBank/DDBJ databases">
        <authorList>
            <person name="de Groot N.N."/>
        </authorList>
    </citation>
    <scope>NUCLEOTIDE SEQUENCE [LARGE SCALE GENOMIC DNA]</scope>
    <source>
        <strain evidence="2">BP1-145</strain>
    </source>
</reference>
<dbReference type="OrthoDB" id="9796961at2"/>
<accession>A0A1H0GY94</accession>
<dbReference type="Proteomes" id="UP000199134">
    <property type="component" value="Unassembled WGS sequence"/>
</dbReference>
<dbReference type="AlphaFoldDB" id="A0A1H0GY94"/>
<evidence type="ECO:0000313" key="1">
    <source>
        <dbReference type="EMBL" id="SDO11843.1"/>
    </source>
</evidence>
<proteinExistence type="predicted"/>
<evidence type="ECO:0000313" key="2">
    <source>
        <dbReference type="Proteomes" id="UP000199134"/>
    </source>
</evidence>
<comment type="caution">
    <text evidence="1">The sequence shown here is derived from an EMBL/GenBank/DDBJ whole genome shotgun (WGS) entry which is preliminary data.</text>
</comment>
<dbReference type="RefSeq" id="WP_091853516.1">
    <property type="nucleotide sequence ID" value="NZ_FNIW01000010.1"/>
</dbReference>
<name>A0A1H0GY94_9BACT</name>
<protein>
    <submittedName>
        <fullName evidence="1">Uncharacterized protein</fullName>
    </submittedName>
</protein>
<organism evidence="1 2">
    <name type="scientific">Prevotella communis</name>
    <dbReference type="NCBI Taxonomy" id="2913614"/>
    <lineage>
        <taxon>Bacteria</taxon>
        <taxon>Pseudomonadati</taxon>
        <taxon>Bacteroidota</taxon>
        <taxon>Bacteroidia</taxon>
        <taxon>Bacteroidales</taxon>
        <taxon>Prevotellaceae</taxon>
        <taxon>Prevotella</taxon>
    </lineage>
</organism>
<gene>
    <name evidence="1" type="ORF">SAMN04487900_11037</name>
</gene>